<evidence type="ECO:0000256" key="20">
    <source>
        <dbReference type="SAM" id="Phobius"/>
    </source>
</evidence>
<keyword evidence="7" id="KW-0732">Signal</keyword>
<keyword evidence="15" id="KW-0325">Glycoprotein</keyword>
<keyword evidence="14" id="KW-1015">Disulfide bond</keyword>
<dbReference type="PROSITE" id="PS50011">
    <property type="entry name" value="PROTEIN_KINASE_DOM"/>
    <property type="match status" value="1"/>
</dbReference>
<evidence type="ECO:0000256" key="2">
    <source>
        <dbReference type="ARBA" id="ARBA00022527"/>
    </source>
</evidence>
<dbReference type="InterPro" id="IPR049883">
    <property type="entry name" value="NOTCH1_EGF-like"/>
</dbReference>
<evidence type="ECO:0000256" key="1">
    <source>
        <dbReference type="ARBA" id="ARBA00004479"/>
    </source>
</evidence>
<dbReference type="PANTHER" id="PTHR27005:SF515">
    <property type="entry name" value="WALL-ASSOCIATED RECEPTOR KINASE-LIKE 10-RELATED"/>
    <property type="match status" value="1"/>
</dbReference>
<dbReference type="InterPro" id="IPR011009">
    <property type="entry name" value="Kinase-like_dom_sf"/>
</dbReference>
<dbReference type="PROSITE" id="PS50026">
    <property type="entry name" value="EGF_3"/>
    <property type="match status" value="1"/>
</dbReference>
<evidence type="ECO:0000259" key="22">
    <source>
        <dbReference type="PROSITE" id="PS50026"/>
    </source>
</evidence>
<dbReference type="GO" id="GO:0004674">
    <property type="term" value="F:protein serine/threonine kinase activity"/>
    <property type="evidence" value="ECO:0007669"/>
    <property type="project" value="UniProtKB-KW"/>
</dbReference>
<dbReference type="PROSITE" id="PS00010">
    <property type="entry name" value="ASX_HYDROXYL"/>
    <property type="match status" value="1"/>
</dbReference>
<keyword evidence="11" id="KW-0067">ATP-binding</keyword>
<dbReference type="InterPro" id="IPR025287">
    <property type="entry name" value="WAK_GUB"/>
</dbReference>
<dbReference type="InterPro" id="IPR000719">
    <property type="entry name" value="Prot_kinase_dom"/>
</dbReference>
<evidence type="ECO:0000256" key="7">
    <source>
        <dbReference type="ARBA" id="ARBA00022729"/>
    </source>
</evidence>
<dbReference type="PANTHER" id="PTHR27005">
    <property type="entry name" value="WALL-ASSOCIATED RECEPTOR KINASE-LIKE 21"/>
    <property type="match status" value="1"/>
</dbReference>
<evidence type="ECO:0000259" key="21">
    <source>
        <dbReference type="PROSITE" id="PS50011"/>
    </source>
</evidence>
<dbReference type="InterPro" id="IPR008271">
    <property type="entry name" value="Ser/Thr_kinase_AS"/>
</dbReference>
<dbReference type="InterPro" id="IPR018097">
    <property type="entry name" value="EGF_Ca-bd_CS"/>
</dbReference>
<dbReference type="Pfam" id="PF07645">
    <property type="entry name" value="EGF_CA"/>
    <property type="match status" value="1"/>
</dbReference>
<dbReference type="EMBL" id="JBFOLJ010000013">
    <property type="protein sequence ID" value="KAL2482344.1"/>
    <property type="molecule type" value="Genomic_DNA"/>
</dbReference>
<evidence type="ECO:0000256" key="15">
    <source>
        <dbReference type="ARBA" id="ARBA00023180"/>
    </source>
</evidence>
<evidence type="ECO:0000256" key="8">
    <source>
        <dbReference type="ARBA" id="ARBA00022737"/>
    </source>
</evidence>
<gene>
    <name evidence="23" type="ORF">Fot_43788</name>
</gene>
<accession>A0ABD1R1M2</accession>
<dbReference type="SUPFAM" id="SSF56112">
    <property type="entry name" value="Protein kinase-like (PK-like)"/>
    <property type="match status" value="1"/>
</dbReference>
<evidence type="ECO:0000256" key="4">
    <source>
        <dbReference type="ARBA" id="ARBA00022553"/>
    </source>
</evidence>
<keyword evidence="13 20" id="KW-0472">Membrane</keyword>
<dbReference type="CDD" id="cd00054">
    <property type="entry name" value="EGF_CA"/>
    <property type="match status" value="1"/>
</dbReference>
<evidence type="ECO:0000313" key="23">
    <source>
        <dbReference type="EMBL" id="KAL2482344.1"/>
    </source>
</evidence>
<dbReference type="PROSITE" id="PS01187">
    <property type="entry name" value="EGF_CA"/>
    <property type="match status" value="1"/>
</dbReference>
<protein>
    <submittedName>
        <fullName evidence="23">Wall-associated receptor kinase-like 9</fullName>
    </submittedName>
</protein>
<dbReference type="GO" id="GO:0005524">
    <property type="term" value="F:ATP binding"/>
    <property type="evidence" value="ECO:0007669"/>
    <property type="project" value="UniProtKB-KW"/>
</dbReference>
<evidence type="ECO:0000256" key="3">
    <source>
        <dbReference type="ARBA" id="ARBA00022536"/>
    </source>
</evidence>
<comment type="catalytic activity">
    <reaction evidence="16">
        <text>L-seryl-[protein] + ATP = O-phospho-L-seryl-[protein] + ADP + H(+)</text>
        <dbReference type="Rhea" id="RHEA:17989"/>
        <dbReference type="Rhea" id="RHEA-COMP:9863"/>
        <dbReference type="Rhea" id="RHEA-COMP:11604"/>
        <dbReference type="ChEBI" id="CHEBI:15378"/>
        <dbReference type="ChEBI" id="CHEBI:29999"/>
        <dbReference type="ChEBI" id="CHEBI:30616"/>
        <dbReference type="ChEBI" id="CHEBI:83421"/>
        <dbReference type="ChEBI" id="CHEBI:456216"/>
    </reaction>
</comment>
<dbReference type="CDD" id="cd14066">
    <property type="entry name" value="STKc_IRAK"/>
    <property type="match status" value="1"/>
</dbReference>
<keyword evidence="3 19" id="KW-0245">EGF-like domain</keyword>
<dbReference type="FunFam" id="3.30.200.20:FF:000043">
    <property type="entry name" value="Wall-associated receptor kinase 2"/>
    <property type="match status" value="1"/>
</dbReference>
<dbReference type="FunFam" id="2.10.25.10:FF:000038">
    <property type="entry name" value="Fibrillin 2"/>
    <property type="match status" value="1"/>
</dbReference>
<keyword evidence="2" id="KW-0723">Serine/threonine-protein kinase</keyword>
<evidence type="ECO:0000256" key="19">
    <source>
        <dbReference type="PROSITE-ProRule" id="PRU00076"/>
    </source>
</evidence>
<evidence type="ECO:0000256" key="6">
    <source>
        <dbReference type="ARBA" id="ARBA00022692"/>
    </source>
</evidence>
<feature type="transmembrane region" description="Helical" evidence="20">
    <location>
        <begin position="346"/>
        <end position="368"/>
    </location>
</feature>
<keyword evidence="10" id="KW-0418">Kinase</keyword>
<dbReference type="Pfam" id="PF00069">
    <property type="entry name" value="Pkinase"/>
    <property type="match status" value="1"/>
</dbReference>
<keyword evidence="24" id="KW-1185">Reference proteome</keyword>
<feature type="domain" description="Protein kinase" evidence="21">
    <location>
        <begin position="421"/>
        <end position="703"/>
    </location>
</feature>
<dbReference type="GO" id="GO:0016020">
    <property type="term" value="C:membrane"/>
    <property type="evidence" value="ECO:0007669"/>
    <property type="project" value="UniProtKB-SubCell"/>
</dbReference>
<dbReference type="Gene3D" id="1.10.510.10">
    <property type="entry name" value="Transferase(Phosphotransferase) domain 1"/>
    <property type="match status" value="1"/>
</dbReference>
<dbReference type="AlphaFoldDB" id="A0ABD1R1M2"/>
<keyword evidence="5" id="KW-0808">Transferase</keyword>
<dbReference type="InterPro" id="IPR000742">
    <property type="entry name" value="EGF"/>
</dbReference>
<evidence type="ECO:0000256" key="12">
    <source>
        <dbReference type="ARBA" id="ARBA00022989"/>
    </source>
</evidence>
<dbReference type="Gene3D" id="3.30.200.20">
    <property type="entry name" value="Phosphorylase Kinase, domain 1"/>
    <property type="match status" value="1"/>
</dbReference>
<dbReference type="FunFam" id="1.10.510.10:FF:000084">
    <property type="entry name" value="Wall-associated receptor kinase 2"/>
    <property type="match status" value="1"/>
</dbReference>
<evidence type="ECO:0000256" key="9">
    <source>
        <dbReference type="ARBA" id="ARBA00022741"/>
    </source>
</evidence>
<dbReference type="Pfam" id="PF13947">
    <property type="entry name" value="GUB_WAK_bind"/>
    <property type="match status" value="1"/>
</dbReference>
<dbReference type="Gene3D" id="2.10.25.10">
    <property type="entry name" value="Laminin"/>
    <property type="match status" value="2"/>
</dbReference>
<reference evidence="24" key="1">
    <citation type="submission" date="2024-07" db="EMBL/GenBank/DDBJ databases">
        <title>Two chromosome-level genome assemblies of Korean endemic species Abeliophyllum distichum and Forsythia ovata (Oleaceae).</title>
        <authorList>
            <person name="Jang H."/>
        </authorList>
    </citation>
    <scope>NUCLEOTIDE SEQUENCE [LARGE SCALE GENOMIC DNA]</scope>
</reference>
<keyword evidence="12 20" id="KW-1133">Transmembrane helix</keyword>
<evidence type="ECO:0000256" key="17">
    <source>
        <dbReference type="ARBA" id="ARBA00047951"/>
    </source>
</evidence>
<dbReference type="PROSITE" id="PS00108">
    <property type="entry name" value="PROTEIN_KINASE_ST"/>
    <property type="match status" value="1"/>
</dbReference>
<evidence type="ECO:0000256" key="14">
    <source>
        <dbReference type="ARBA" id="ARBA00023157"/>
    </source>
</evidence>
<dbReference type="SMART" id="SM00179">
    <property type="entry name" value="EGF_CA"/>
    <property type="match status" value="2"/>
</dbReference>
<sequence length="750" mass="84251">MAAVAPPPSNVMESTKPGCQRKCGNLEIPYPFGVGSKCSQNQYFNINCSIFSNPPKPYLLHTYENYKYEVVNISETQIYVKNSNAQLSMACYGEGFANMTQNSTLDFIGSPYALSDANQVTSIGCDDLAMLEQHSNLTNNGGGCASYCSDIHNPVGVGSCPGMGCCRTSISKGGYLRVKLFDMRSYWERDNKLFWCSFAFIGMIGDYYKFNFSLYHLNYPTTILKYYSKEFMGMPLVLDWSIMDYNCTQVQNSLDYACGKNSHCIDMDARLGGYQCRCNNGYKGNPYLGCHDINECEEPNQCVSFGTCTNSPGSYNCSCPDGYYGDGKIYGIGCIPVQLAHSHSKLAIGLGLGAGMGLLLMSSTFWLYKFHKKRKDKKRKENFFKRNGGLLLQQQILTDQGILEKTQLFTVKELEKATDNFNQSRIIGQGGQGTVYKGMLSEGKIVAIKKSKLIDENQVKQFINEVVMLSQIIHRNVVKLLGCCLETEVPLLVYEFIFNGTLFDHIQDKTDEFPLSWNMRLRIAVEVAEALAYLHSATSFPIYHRDVKSTNILLDEKYVAKISDFGISRSIAMDHTHLTTLVKGTFGYLDPEYFQSSQFTEKSDVYSFGVVLVELLTGQKPISSAKTEEERGLATRFLLCMEAENLEKILDPQVLEQGKRKELTAVAKLAQRCLNLNGKKRPTMKEVAMELEIVRMSQTHSTACETKYQDVQLHKSKAILISDDNYTWTRTSDNIIQSSSDAHPLKIRTV</sequence>
<comment type="subcellular location">
    <subcellularLocation>
        <location evidence="1">Membrane</location>
        <topology evidence="1">Single-pass type I membrane protein</topology>
    </subcellularLocation>
</comment>
<evidence type="ECO:0000256" key="11">
    <source>
        <dbReference type="ARBA" id="ARBA00022840"/>
    </source>
</evidence>
<evidence type="ECO:0000313" key="24">
    <source>
        <dbReference type="Proteomes" id="UP001604277"/>
    </source>
</evidence>
<keyword evidence="9" id="KW-0547">Nucleotide-binding</keyword>
<evidence type="ECO:0000256" key="13">
    <source>
        <dbReference type="ARBA" id="ARBA00023136"/>
    </source>
</evidence>
<name>A0ABD1R1M2_9LAMI</name>
<organism evidence="23 24">
    <name type="scientific">Forsythia ovata</name>
    <dbReference type="NCBI Taxonomy" id="205694"/>
    <lineage>
        <taxon>Eukaryota</taxon>
        <taxon>Viridiplantae</taxon>
        <taxon>Streptophyta</taxon>
        <taxon>Embryophyta</taxon>
        <taxon>Tracheophyta</taxon>
        <taxon>Spermatophyta</taxon>
        <taxon>Magnoliopsida</taxon>
        <taxon>eudicotyledons</taxon>
        <taxon>Gunneridae</taxon>
        <taxon>Pentapetalae</taxon>
        <taxon>asterids</taxon>
        <taxon>lamiids</taxon>
        <taxon>Lamiales</taxon>
        <taxon>Oleaceae</taxon>
        <taxon>Forsythieae</taxon>
        <taxon>Forsythia</taxon>
    </lineage>
</organism>
<dbReference type="InterPro" id="IPR001881">
    <property type="entry name" value="EGF-like_Ca-bd_dom"/>
</dbReference>
<dbReference type="InterPro" id="IPR000152">
    <property type="entry name" value="EGF-type_Asp/Asn_hydroxyl_site"/>
</dbReference>
<dbReference type="SMART" id="SM00181">
    <property type="entry name" value="EGF"/>
    <property type="match status" value="2"/>
</dbReference>
<evidence type="ECO:0000256" key="10">
    <source>
        <dbReference type="ARBA" id="ARBA00022777"/>
    </source>
</evidence>
<evidence type="ECO:0000256" key="18">
    <source>
        <dbReference type="ARBA" id="ARBA00058961"/>
    </source>
</evidence>
<dbReference type="PROSITE" id="PS01186">
    <property type="entry name" value="EGF_2"/>
    <property type="match status" value="1"/>
</dbReference>
<comment type="function">
    <text evidence="18">Serine/threonine-protein kinase that may function as a signaling receptor of extracellular matrix component. Binding to pectin may have significance in the control of cell expansion, morphogenesis and development.</text>
</comment>
<comment type="caution">
    <text evidence="23">The sequence shown here is derived from an EMBL/GenBank/DDBJ whole genome shotgun (WGS) entry which is preliminary data.</text>
</comment>
<dbReference type="SMART" id="SM00220">
    <property type="entry name" value="S_TKc"/>
    <property type="match status" value="1"/>
</dbReference>
<proteinExistence type="predicted"/>
<evidence type="ECO:0000256" key="16">
    <source>
        <dbReference type="ARBA" id="ARBA00047558"/>
    </source>
</evidence>
<comment type="catalytic activity">
    <reaction evidence="17">
        <text>L-threonyl-[protein] + ATP = O-phospho-L-threonyl-[protein] + ADP + H(+)</text>
        <dbReference type="Rhea" id="RHEA:46608"/>
        <dbReference type="Rhea" id="RHEA-COMP:11060"/>
        <dbReference type="Rhea" id="RHEA-COMP:11605"/>
        <dbReference type="ChEBI" id="CHEBI:15378"/>
        <dbReference type="ChEBI" id="CHEBI:30013"/>
        <dbReference type="ChEBI" id="CHEBI:30616"/>
        <dbReference type="ChEBI" id="CHEBI:61977"/>
        <dbReference type="ChEBI" id="CHEBI:456216"/>
    </reaction>
</comment>
<dbReference type="InterPro" id="IPR045274">
    <property type="entry name" value="WAK-like"/>
</dbReference>
<keyword evidence="4" id="KW-0597">Phosphoprotein</keyword>
<dbReference type="Proteomes" id="UP001604277">
    <property type="component" value="Unassembled WGS sequence"/>
</dbReference>
<keyword evidence="6 20" id="KW-0812">Transmembrane</keyword>
<feature type="domain" description="EGF-like" evidence="22">
    <location>
        <begin position="292"/>
        <end position="326"/>
    </location>
</feature>
<dbReference type="SUPFAM" id="SSF57196">
    <property type="entry name" value="EGF/Laminin"/>
    <property type="match status" value="1"/>
</dbReference>
<comment type="caution">
    <text evidence="19">Lacks conserved residue(s) required for the propagation of feature annotation.</text>
</comment>
<evidence type="ECO:0000256" key="5">
    <source>
        <dbReference type="ARBA" id="ARBA00022679"/>
    </source>
</evidence>
<keyword evidence="8" id="KW-0677">Repeat</keyword>